<reference evidence="2 3" key="1">
    <citation type="submission" date="2019-07" db="EMBL/GenBank/DDBJ databases">
        <title>Whole genome shotgun sequence of Segetibacter aerophilus NBRC 106135.</title>
        <authorList>
            <person name="Hosoyama A."/>
            <person name="Uohara A."/>
            <person name="Ohji S."/>
            <person name="Ichikawa N."/>
        </authorList>
    </citation>
    <scope>NUCLEOTIDE SEQUENCE [LARGE SCALE GENOMIC DNA]</scope>
    <source>
        <strain evidence="2 3">NBRC 106135</strain>
    </source>
</reference>
<feature type="transmembrane region" description="Helical" evidence="1">
    <location>
        <begin position="156"/>
        <end position="177"/>
    </location>
</feature>
<dbReference type="AlphaFoldDB" id="A0A512BJE3"/>
<feature type="transmembrane region" description="Helical" evidence="1">
    <location>
        <begin position="116"/>
        <end position="136"/>
    </location>
</feature>
<keyword evidence="1" id="KW-0812">Transmembrane</keyword>
<organism evidence="2 3">
    <name type="scientific">Segetibacter aerophilus</name>
    <dbReference type="NCBI Taxonomy" id="670293"/>
    <lineage>
        <taxon>Bacteria</taxon>
        <taxon>Pseudomonadati</taxon>
        <taxon>Bacteroidota</taxon>
        <taxon>Chitinophagia</taxon>
        <taxon>Chitinophagales</taxon>
        <taxon>Chitinophagaceae</taxon>
        <taxon>Segetibacter</taxon>
    </lineage>
</organism>
<keyword evidence="1" id="KW-0472">Membrane</keyword>
<sequence length="510" mass="56074">MEATAGAYKVLVSVQPPDVIPGIAKVKVYLQNGSASAISLRAIYFQAGDEGAPEPDLMTKVPGQQLQFEGETWLMSSGSSSVQINITGSLGKGEIIVPVVATSTAKKEMPASTGRLLAALGILLFILMVTIIGAAVSDAITKRGDVVPPRRKRIRLISMSIAAVLTSLVVYGGNAWWQSWANGYRKYMFRPTQAVSKVNENGSNELTFRLDTSSQRRSSFPFIIPDHGKLMHMFVMRIPAMDAFAHLHPQRIDTTTFRTILPGLPKGKYLVFGDIVYNSGYTETIKDTFDITNTLTNIRTLDSDDAFAYAIPSDLVDNPQLPDAENTIVCGKPGTGVKLKDGSTMVWEGMTNEPLEASKLYSLKFQVIGPDKQPAKLDPYLGMAGHAAIVRSDGNVYIHLHPVGTFSMAAETNLVKRMADPQGMYHYPDPNKFYDSVNTSVKHLSTLNEADRNDLLMQQMQIPQKGMQGMEHNNSLEFPYSFPSAGKYRIWVQVKRNGQVLTAAFDRLVE</sequence>
<keyword evidence="1" id="KW-1133">Transmembrane helix</keyword>
<comment type="caution">
    <text evidence="2">The sequence shown here is derived from an EMBL/GenBank/DDBJ whole genome shotgun (WGS) entry which is preliminary data.</text>
</comment>
<keyword evidence="3" id="KW-1185">Reference proteome</keyword>
<dbReference type="EMBL" id="BJYT01000038">
    <property type="protein sequence ID" value="GEO12074.1"/>
    <property type="molecule type" value="Genomic_DNA"/>
</dbReference>
<accession>A0A512BJE3</accession>
<name>A0A512BJE3_9BACT</name>
<evidence type="ECO:0000256" key="1">
    <source>
        <dbReference type="SAM" id="Phobius"/>
    </source>
</evidence>
<proteinExistence type="predicted"/>
<dbReference type="Proteomes" id="UP000321513">
    <property type="component" value="Unassembled WGS sequence"/>
</dbReference>
<evidence type="ECO:0000313" key="3">
    <source>
        <dbReference type="Proteomes" id="UP000321513"/>
    </source>
</evidence>
<evidence type="ECO:0000313" key="2">
    <source>
        <dbReference type="EMBL" id="GEO12074.1"/>
    </source>
</evidence>
<protein>
    <submittedName>
        <fullName evidence="2">Uncharacterized protein</fullName>
    </submittedName>
</protein>
<gene>
    <name evidence="2" type="ORF">SAE01_45700</name>
</gene>